<dbReference type="AlphaFoldDB" id="S3CJR5"/>
<evidence type="ECO:0000256" key="1">
    <source>
        <dbReference type="SAM" id="MobiDB-lite"/>
    </source>
</evidence>
<dbReference type="EMBL" id="KE148152">
    <property type="protein sequence ID" value="EPE06683.1"/>
    <property type="molecule type" value="Genomic_DNA"/>
</dbReference>
<dbReference type="STRING" id="1262450.S3CJR5"/>
<keyword evidence="3" id="KW-1185">Reference proteome</keyword>
<evidence type="ECO:0000313" key="2">
    <source>
        <dbReference type="EMBL" id="EPE06683.1"/>
    </source>
</evidence>
<protein>
    <submittedName>
        <fullName evidence="2">Zinc fyve domain containing protein</fullName>
    </submittedName>
</protein>
<evidence type="ECO:0000313" key="3">
    <source>
        <dbReference type="Proteomes" id="UP000016923"/>
    </source>
</evidence>
<gene>
    <name evidence="2" type="ORF">F503_03110</name>
</gene>
<feature type="compositionally biased region" description="Basic and acidic residues" evidence="1">
    <location>
        <begin position="176"/>
        <end position="187"/>
    </location>
</feature>
<feature type="compositionally biased region" description="Basic and acidic residues" evidence="1">
    <location>
        <begin position="34"/>
        <end position="43"/>
    </location>
</feature>
<dbReference type="SUPFAM" id="SSF57845">
    <property type="entry name" value="B-box zinc-binding domain"/>
    <property type="match status" value="1"/>
</dbReference>
<dbReference type="OrthoDB" id="5407799at2759"/>
<dbReference type="VEuPathDB" id="FungiDB:F503_03110"/>
<dbReference type="PANTHER" id="PTHR46603">
    <property type="entry name" value="ABSCISSION/NOCUT CHECKPOINT REGULATOR"/>
    <property type="match status" value="1"/>
</dbReference>
<reference evidence="2 3" key="1">
    <citation type="journal article" date="2013" name="BMC Genomics">
        <title>The genome and transcriptome of the pine saprophyte Ophiostoma piceae, and a comparison with the bark beetle-associated pine pathogen Grosmannia clavigera.</title>
        <authorList>
            <person name="Haridas S."/>
            <person name="Wang Y."/>
            <person name="Lim L."/>
            <person name="Massoumi Alamouti S."/>
            <person name="Jackman S."/>
            <person name="Docking R."/>
            <person name="Robertson G."/>
            <person name="Birol I."/>
            <person name="Bohlmann J."/>
            <person name="Breuil C."/>
        </authorList>
    </citation>
    <scope>NUCLEOTIDE SEQUENCE [LARGE SCALE GENOMIC DNA]</scope>
    <source>
        <strain evidence="2 3">UAMH 11346</strain>
    </source>
</reference>
<dbReference type="OMA" id="TRCWYEM"/>
<feature type="compositionally biased region" description="Basic and acidic residues" evidence="1">
    <location>
        <begin position="199"/>
        <end position="226"/>
    </location>
</feature>
<feature type="compositionally biased region" description="Basic and acidic residues" evidence="1">
    <location>
        <begin position="262"/>
        <end position="271"/>
    </location>
</feature>
<dbReference type="HOGENOM" id="CLU_037982_1_1_1"/>
<feature type="compositionally biased region" description="Basic and acidic residues" evidence="1">
    <location>
        <begin position="50"/>
        <end position="67"/>
    </location>
</feature>
<accession>S3CJR5</accession>
<feature type="compositionally biased region" description="Acidic residues" evidence="1">
    <location>
        <begin position="188"/>
        <end position="198"/>
    </location>
</feature>
<feature type="compositionally biased region" description="Basic and acidic residues" evidence="1">
    <location>
        <begin position="152"/>
        <end position="162"/>
    </location>
</feature>
<dbReference type="eggNOG" id="ENOG502SC2S">
    <property type="taxonomic scope" value="Eukaryota"/>
</dbReference>
<feature type="region of interest" description="Disordered" evidence="1">
    <location>
        <begin position="14"/>
        <end position="94"/>
    </location>
</feature>
<dbReference type="PANTHER" id="PTHR46603:SF1">
    <property type="entry name" value="ABSCISSION_NOCUT CHECKPOINT REGULATOR"/>
    <property type="match status" value="1"/>
</dbReference>
<organism evidence="2 3">
    <name type="scientific">Ophiostoma piceae (strain UAMH 11346)</name>
    <name type="common">Sap stain fungus</name>
    <dbReference type="NCBI Taxonomy" id="1262450"/>
    <lineage>
        <taxon>Eukaryota</taxon>
        <taxon>Fungi</taxon>
        <taxon>Dikarya</taxon>
        <taxon>Ascomycota</taxon>
        <taxon>Pezizomycotina</taxon>
        <taxon>Sordariomycetes</taxon>
        <taxon>Sordariomycetidae</taxon>
        <taxon>Ophiostomatales</taxon>
        <taxon>Ophiostomataceae</taxon>
        <taxon>Ophiostoma</taxon>
    </lineage>
</organism>
<proteinExistence type="predicted"/>
<feature type="region of interest" description="Disordered" evidence="1">
    <location>
        <begin position="106"/>
        <end position="271"/>
    </location>
</feature>
<sequence length="391" mass="42414">MADDNLLDRLNALKPTGISIKQPASTLSVIDRPPASREDDLTSRLKSLRIAKEASGDKSETEAESKHPVLPSGNRSSSKPYVYPEDADEDGLFANDAAVNDLLMEMAAEQGLGDEDVEAVEHDSDDLLPLPDVPSTDWLKMEEGGDDDSDNEEHAKQVEELLQKLAGTPLKGGQIVHEKKKEKRKDEDADDSDGEIMEEEIRRVLDRAKDEAILDDSDAKHTRNDGEVPDDGNGLGLPSVPTSFADIDDNELRLPSAPTQDLPERGGDDDISQRLAGLRGLSGKAAGLGDTDSFGLPSAPTFKPGDEGGVLKRGHYGFGRANYTDEDQQTWCIVCLEDATIRCVGCAEDRGSRGANNAYCEGCWQDMHVGPAAGFDERGHMRVPLKKVPWP</sequence>
<feature type="compositionally biased region" description="Acidic residues" evidence="1">
    <location>
        <begin position="112"/>
        <end position="126"/>
    </location>
</feature>
<dbReference type="Proteomes" id="UP000016923">
    <property type="component" value="Unassembled WGS sequence"/>
</dbReference>
<name>S3CJR5_OPHP1</name>